<organism evidence="1 2">
    <name type="scientific">Nocardia nova</name>
    <dbReference type="NCBI Taxonomy" id="37330"/>
    <lineage>
        <taxon>Bacteria</taxon>
        <taxon>Bacillati</taxon>
        <taxon>Actinomycetota</taxon>
        <taxon>Actinomycetes</taxon>
        <taxon>Mycobacteriales</taxon>
        <taxon>Nocardiaceae</taxon>
        <taxon>Nocardia</taxon>
    </lineage>
</organism>
<proteinExistence type="predicted"/>
<sequence length="145" mass="16394">MSYEPTDIELKNLLDRWVGQWNEPDADRRRALIREVWAEDGYQVMVNPPEGIRDTARHYGVAAPAIEVRGYDAMFTRVTRAYDMFVADGEHVFEPEGEPVRHAGAAVALTWVMRSRADGTVAGSGLEVLTFDTDGRVRTDHQFVK</sequence>
<gene>
    <name evidence="1" type="ORF">C5F51_32105</name>
</gene>
<dbReference type="Proteomes" id="UP000238356">
    <property type="component" value="Unassembled WGS sequence"/>
</dbReference>
<dbReference type="EMBL" id="PSZD01000032">
    <property type="protein sequence ID" value="PPJ22089.1"/>
    <property type="molecule type" value="Genomic_DNA"/>
</dbReference>
<dbReference type="Gene3D" id="3.10.450.50">
    <property type="match status" value="1"/>
</dbReference>
<reference evidence="1 2" key="1">
    <citation type="submission" date="2018-02" db="EMBL/GenBank/DDBJ databases">
        <title>8 Nocardia nova and 1 Nocardia cyriacigeorgica strain used for evolution to TMP-SMX.</title>
        <authorList>
            <person name="Mehta H."/>
            <person name="Weng J."/>
            <person name="Shamoo Y."/>
        </authorList>
    </citation>
    <scope>NUCLEOTIDE SEQUENCE [LARGE SCALE GENOMIC DNA]</scope>
    <source>
        <strain evidence="1 2">BAA2227</strain>
    </source>
</reference>
<evidence type="ECO:0000313" key="1">
    <source>
        <dbReference type="EMBL" id="PPJ22089.1"/>
    </source>
</evidence>
<protein>
    <recommendedName>
        <fullName evidence="3">SnoaL-like domain-containing protein</fullName>
    </recommendedName>
</protein>
<dbReference type="SUPFAM" id="SSF54427">
    <property type="entry name" value="NTF2-like"/>
    <property type="match status" value="1"/>
</dbReference>
<evidence type="ECO:0000313" key="2">
    <source>
        <dbReference type="Proteomes" id="UP000238356"/>
    </source>
</evidence>
<dbReference type="InterPro" id="IPR032710">
    <property type="entry name" value="NTF2-like_dom_sf"/>
</dbReference>
<accession>A0A2S5ZWK4</accession>
<evidence type="ECO:0008006" key="3">
    <source>
        <dbReference type="Google" id="ProtNLM"/>
    </source>
</evidence>
<comment type="caution">
    <text evidence="1">The sequence shown here is derived from an EMBL/GenBank/DDBJ whole genome shotgun (WGS) entry which is preliminary data.</text>
</comment>
<keyword evidence="2" id="KW-1185">Reference proteome</keyword>
<dbReference type="RefSeq" id="WP_063012197.1">
    <property type="nucleotide sequence ID" value="NZ_JADLQW010000019.1"/>
</dbReference>
<name>A0A2S5ZWK4_9NOCA</name>
<dbReference type="AlphaFoldDB" id="A0A2S5ZWK4"/>